<dbReference type="Proteomes" id="UP001165136">
    <property type="component" value="Unassembled WGS sequence"/>
</dbReference>
<evidence type="ECO:0000313" key="2">
    <source>
        <dbReference type="EMBL" id="GLY65103.1"/>
    </source>
</evidence>
<comment type="caution">
    <text evidence="2">The sequence shown here is derived from an EMBL/GenBank/DDBJ whole genome shotgun (WGS) entry which is preliminary data.</text>
</comment>
<sequence>MRLTRRGAAVLVAAIVLFGIGQWAGYPLFLATAGAAAGAVIAAVAVTARRPRVAVVRDLYPDRVERGRPAVARLRVRNPGARRQPGFTAGDAVGAGFQSVAVRPLAPGAEAVYHYELPTGGRGRHQVGPLTLDRADALKLGRRRLSTGDTATLWVHPRIYPVNAIAGGHARHHHEGQATEASPRGSLDVREVREYVVGDEVRHLHWKATARTGRLMVRDYADPYQPRFTALLDDRPESLAPPAFEEAVDLAASLAVAAAKADHRCRLVTCGGTDIATRGGTTVVRGLLDELCLLDRADGPGLPLVPAPLLTGGGGTLVVISGRLSEVDHAGLAAVRSRYPEQIVLALGTTKGNFAVPGAKVLSAVDAADAAHRWNAVIAG</sequence>
<dbReference type="PANTHER" id="PTHR34351:SF1">
    <property type="entry name" value="SLR1927 PROTEIN"/>
    <property type="match status" value="1"/>
</dbReference>
<proteinExistence type="predicted"/>
<evidence type="ECO:0000259" key="1">
    <source>
        <dbReference type="Pfam" id="PF01882"/>
    </source>
</evidence>
<organism evidence="2 3">
    <name type="scientific">Amycolatopsis taiwanensis</name>
    <dbReference type="NCBI Taxonomy" id="342230"/>
    <lineage>
        <taxon>Bacteria</taxon>
        <taxon>Bacillati</taxon>
        <taxon>Actinomycetota</taxon>
        <taxon>Actinomycetes</taxon>
        <taxon>Pseudonocardiales</taxon>
        <taxon>Pseudonocardiaceae</taxon>
        <taxon>Amycolatopsis</taxon>
    </lineage>
</organism>
<dbReference type="AlphaFoldDB" id="A0A9W6QWN7"/>
<feature type="domain" description="DUF58" evidence="1">
    <location>
        <begin position="191"/>
        <end position="292"/>
    </location>
</feature>
<evidence type="ECO:0000313" key="3">
    <source>
        <dbReference type="Proteomes" id="UP001165136"/>
    </source>
</evidence>
<name>A0A9W6QWN7_9PSEU</name>
<gene>
    <name evidence="2" type="ORF">Atai01_17220</name>
</gene>
<dbReference type="RefSeq" id="WP_027946660.1">
    <property type="nucleotide sequence ID" value="NZ_BSTI01000003.1"/>
</dbReference>
<protein>
    <recommendedName>
        <fullName evidence="1">DUF58 domain-containing protein</fullName>
    </recommendedName>
</protein>
<dbReference type="PANTHER" id="PTHR34351">
    <property type="entry name" value="SLR1927 PROTEIN-RELATED"/>
    <property type="match status" value="1"/>
</dbReference>
<dbReference type="EMBL" id="BSTI01000003">
    <property type="protein sequence ID" value="GLY65103.1"/>
    <property type="molecule type" value="Genomic_DNA"/>
</dbReference>
<dbReference type="Pfam" id="PF01882">
    <property type="entry name" value="DUF58"/>
    <property type="match status" value="1"/>
</dbReference>
<dbReference type="InterPro" id="IPR002881">
    <property type="entry name" value="DUF58"/>
</dbReference>
<reference evidence="2" key="1">
    <citation type="submission" date="2023-03" db="EMBL/GenBank/DDBJ databases">
        <title>Amycolatopsis taiwanensis NBRC 103393.</title>
        <authorList>
            <person name="Ichikawa N."/>
            <person name="Sato H."/>
            <person name="Tonouchi N."/>
        </authorList>
    </citation>
    <scope>NUCLEOTIDE SEQUENCE</scope>
    <source>
        <strain evidence="2">NBRC 103393</strain>
    </source>
</reference>
<keyword evidence="3" id="KW-1185">Reference proteome</keyword>
<accession>A0A9W6QWN7</accession>